<comment type="caution">
    <text evidence="1">The sequence shown here is derived from an EMBL/GenBank/DDBJ whole genome shotgun (WGS) entry which is preliminary data.</text>
</comment>
<organism evidence="1 2">
    <name type="scientific">Macrolepiota fuliginosa MF-IS2</name>
    <dbReference type="NCBI Taxonomy" id="1400762"/>
    <lineage>
        <taxon>Eukaryota</taxon>
        <taxon>Fungi</taxon>
        <taxon>Dikarya</taxon>
        <taxon>Basidiomycota</taxon>
        <taxon>Agaricomycotina</taxon>
        <taxon>Agaricomycetes</taxon>
        <taxon>Agaricomycetidae</taxon>
        <taxon>Agaricales</taxon>
        <taxon>Agaricineae</taxon>
        <taxon>Agaricaceae</taxon>
        <taxon>Macrolepiota</taxon>
    </lineage>
</organism>
<dbReference type="SUPFAM" id="SSF48576">
    <property type="entry name" value="Terpenoid synthases"/>
    <property type="match status" value="1"/>
</dbReference>
<sequence>MRRRTPGGAPSLALIEFGLDIPGGRVHGHHLLASLRGKTLNLNADIPYVPRGCLRTSTLEKSQGLAIHNAVEVVMNEQEMSLQVIMDWLDGYCADAIDGFRPDATALPSWGQLAQTHPYPSFISAYLFVGPATFTRS</sequence>
<keyword evidence="2" id="KW-1185">Reference proteome</keyword>
<evidence type="ECO:0000313" key="2">
    <source>
        <dbReference type="Proteomes" id="UP000807342"/>
    </source>
</evidence>
<reference evidence="1" key="1">
    <citation type="submission" date="2020-11" db="EMBL/GenBank/DDBJ databases">
        <authorList>
            <consortium name="DOE Joint Genome Institute"/>
            <person name="Ahrendt S."/>
            <person name="Riley R."/>
            <person name="Andreopoulos W."/>
            <person name="Labutti K."/>
            <person name="Pangilinan J."/>
            <person name="Ruiz-Duenas F.J."/>
            <person name="Barrasa J.M."/>
            <person name="Sanchez-Garcia M."/>
            <person name="Camarero S."/>
            <person name="Miyauchi S."/>
            <person name="Serrano A."/>
            <person name="Linde D."/>
            <person name="Babiker R."/>
            <person name="Drula E."/>
            <person name="Ayuso-Fernandez I."/>
            <person name="Pacheco R."/>
            <person name="Padilla G."/>
            <person name="Ferreira P."/>
            <person name="Barriuso J."/>
            <person name="Kellner H."/>
            <person name="Castanera R."/>
            <person name="Alfaro M."/>
            <person name="Ramirez L."/>
            <person name="Pisabarro A.G."/>
            <person name="Kuo A."/>
            <person name="Tritt A."/>
            <person name="Lipzen A."/>
            <person name="He G."/>
            <person name="Yan M."/>
            <person name="Ng V."/>
            <person name="Cullen D."/>
            <person name="Martin F."/>
            <person name="Rosso M.-N."/>
            <person name="Henrissat B."/>
            <person name="Hibbett D."/>
            <person name="Martinez A.T."/>
            <person name="Grigoriev I.V."/>
        </authorList>
    </citation>
    <scope>NUCLEOTIDE SEQUENCE</scope>
    <source>
        <strain evidence="1">MF-IS2</strain>
    </source>
</reference>
<gene>
    <name evidence="1" type="ORF">P691DRAFT_835832</name>
</gene>
<dbReference type="AlphaFoldDB" id="A0A9P6C0T8"/>
<dbReference type="Proteomes" id="UP000807342">
    <property type="component" value="Unassembled WGS sequence"/>
</dbReference>
<dbReference type="InterPro" id="IPR008949">
    <property type="entry name" value="Isoprenoid_synthase_dom_sf"/>
</dbReference>
<proteinExistence type="predicted"/>
<accession>A0A9P6C0T8</accession>
<dbReference type="EMBL" id="MU151353">
    <property type="protein sequence ID" value="KAF9444713.1"/>
    <property type="molecule type" value="Genomic_DNA"/>
</dbReference>
<evidence type="ECO:0000313" key="1">
    <source>
        <dbReference type="EMBL" id="KAF9444713.1"/>
    </source>
</evidence>
<dbReference type="Gene3D" id="1.10.600.10">
    <property type="entry name" value="Farnesyl Diphosphate Synthase"/>
    <property type="match status" value="1"/>
</dbReference>
<protein>
    <submittedName>
        <fullName evidence="1">Uncharacterized protein</fullName>
    </submittedName>
</protein>
<name>A0A9P6C0T8_9AGAR</name>